<protein>
    <submittedName>
        <fullName evidence="2">Uncharacterized protein</fullName>
    </submittedName>
</protein>
<accession>A0A3N4LQS7</accession>
<evidence type="ECO:0000256" key="1">
    <source>
        <dbReference type="SAM" id="MobiDB-lite"/>
    </source>
</evidence>
<evidence type="ECO:0000313" key="3">
    <source>
        <dbReference type="Proteomes" id="UP000267821"/>
    </source>
</evidence>
<dbReference type="Proteomes" id="UP000267821">
    <property type="component" value="Unassembled WGS sequence"/>
</dbReference>
<feature type="region of interest" description="Disordered" evidence="1">
    <location>
        <begin position="560"/>
        <end position="613"/>
    </location>
</feature>
<dbReference type="OrthoDB" id="5332881at2759"/>
<dbReference type="EMBL" id="ML121544">
    <property type="protein sequence ID" value="RPB23879.1"/>
    <property type="molecule type" value="Genomic_DNA"/>
</dbReference>
<keyword evidence="3" id="KW-1185">Reference proteome</keyword>
<name>A0A3N4LQS7_9PEZI</name>
<reference evidence="2 3" key="1">
    <citation type="journal article" date="2018" name="Nat. Ecol. Evol.">
        <title>Pezizomycetes genomes reveal the molecular basis of ectomycorrhizal truffle lifestyle.</title>
        <authorList>
            <person name="Murat C."/>
            <person name="Payen T."/>
            <person name="Noel B."/>
            <person name="Kuo A."/>
            <person name="Morin E."/>
            <person name="Chen J."/>
            <person name="Kohler A."/>
            <person name="Krizsan K."/>
            <person name="Balestrini R."/>
            <person name="Da Silva C."/>
            <person name="Montanini B."/>
            <person name="Hainaut M."/>
            <person name="Levati E."/>
            <person name="Barry K.W."/>
            <person name="Belfiori B."/>
            <person name="Cichocki N."/>
            <person name="Clum A."/>
            <person name="Dockter R.B."/>
            <person name="Fauchery L."/>
            <person name="Guy J."/>
            <person name="Iotti M."/>
            <person name="Le Tacon F."/>
            <person name="Lindquist E.A."/>
            <person name="Lipzen A."/>
            <person name="Malagnac F."/>
            <person name="Mello A."/>
            <person name="Molinier V."/>
            <person name="Miyauchi S."/>
            <person name="Poulain J."/>
            <person name="Riccioni C."/>
            <person name="Rubini A."/>
            <person name="Sitrit Y."/>
            <person name="Splivallo R."/>
            <person name="Traeger S."/>
            <person name="Wang M."/>
            <person name="Zifcakova L."/>
            <person name="Wipf D."/>
            <person name="Zambonelli A."/>
            <person name="Paolocci F."/>
            <person name="Nowrousian M."/>
            <person name="Ottonello S."/>
            <person name="Baldrian P."/>
            <person name="Spatafora J.W."/>
            <person name="Henrissat B."/>
            <person name="Nagy L.G."/>
            <person name="Aury J.M."/>
            <person name="Wincker P."/>
            <person name="Grigoriev I.V."/>
            <person name="Bonfante P."/>
            <person name="Martin F.M."/>
        </authorList>
    </citation>
    <scope>NUCLEOTIDE SEQUENCE [LARGE SCALE GENOMIC DNA]</scope>
    <source>
        <strain evidence="2 3">ATCC MYA-4762</strain>
    </source>
</reference>
<dbReference type="AlphaFoldDB" id="A0A3N4LQS7"/>
<proteinExistence type="predicted"/>
<feature type="compositionally biased region" description="Polar residues" evidence="1">
    <location>
        <begin position="601"/>
        <end position="613"/>
    </location>
</feature>
<organism evidence="2 3">
    <name type="scientific">Terfezia boudieri ATCC MYA-4762</name>
    <dbReference type="NCBI Taxonomy" id="1051890"/>
    <lineage>
        <taxon>Eukaryota</taxon>
        <taxon>Fungi</taxon>
        <taxon>Dikarya</taxon>
        <taxon>Ascomycota</taxon>
        <taxon>Pezizomycotina</taxon>
        <taxon>Pezizomycetes</taxon>
        <taxon>Pezizales</taxon>
        <taxon>Pezizaceae</taxon>
        <taxon>Terfezia</taxon>
    </lineage>
</organism>
<gene>
    <name evidence="2" type="ORF">L211DRAFT_849485</name>
</gene>
<evidence type="ECO:0000313" key="2">
    <source>
        <dbReference type="EMBL" id="RPB23879.1"/>
    </source>
</evidence>
<sequence>MTCTVVTNGTFPWWDLPALLSWYHRVYPSPKPPVSLSSIQYYQLLRHTFSLPSSMWLLTSRTSPIVLPKTIYPPNTPTISLYTRISYIDFQADIIELRFHPRTINELRRAYDYFLDKSYALRMYNPELKTALRGRFLYRLESWVEKIGCEAIKAAIREDIGCGDLGAWCEGMVKWEAQEVEKVKAKKGGKHGQPKGFITEGEQAVINRYGELLGVSFGEKKQGRKEREGSQKTKLGVVEYIKAGFVPCLEEAQDIWRMTFKVPEGWVWASYPELSPITPCLKQKFPGLCQSLGVTTPTTGNPAGRVPRGKIHPSRSINERLASIDKGGATASGALGERKLREVTTDAINRTIVDDWRPSSMEAYQGGTEWHPRMSGSSIPGVEVRVNIEESPGTGTCSRDCSTCAAAYEDEGTLASKRVRLSIDGEDEESPMDLETPRAPVPAPAEVDALQPLPRVEAMTSTSVFWPLHPYSVGQEAAPATVLACSPTDAADTRVLTATWDQRIKVVQKQHQGLPSPRIPPLYSPLSYLKHKRRRLERRKVAALEREEDRNVCVGLRQRGREGGPIATPSSSLLPAQKPGLYLTPPADKGDEGGVAARKQAISSPITLITSNP</sequence>
<dbReference type="InParanoid" id="A0A3N4LQS7"/>